<comment type="similarity">
    <text evidence="2">Belongs to the protein kinase superfamily. ADCK protein kinase family.</text>
</comment>
<keyword evidence="9 13" id="KW-0418">Kinase</keyword>
<dbReference type="AlphaFoldDB" id="A0A084EVN3"/>
<keyword evidence="14" id="KW-0830">Ubiquinone</keyword>
<dbReference type="Proteomes" id="UP001148834">
    <property type="component" value="Unassembled WGS sequence"/>
</dbReference>
<evidence type="ECO:0000256" key="4">
    <source>
        <dbReference type="ARBA" id="ARBA00022519"/>
    </source>
</evidence>
<keyword evidence="6 13" id="KW-0831">Ubiquinone biosynthesis</keyword>
<reference evidence="14" key="1">
    <citation type="submission" date="2022-09" db="EMBL/GenBank/DDBJ databases">
        <title>Molecular characterization of Glaesserella parasuis strains circulating in commercial swine farms using whole-genome sequencing.</title>
        <authorList>
            <person name="Mugabi R."/>
            <person name="Clavijo M."/>
            <person name="Li G."/>
        </authorList>
    </citation>
    <scope>NUCLEOTIDE SEQUENCE</scope>
    <source>
        <strain evidence="14">0435-53</strain>
    </source>
</reference>
<feature type="binding site" evidence="13">
    <location>
        <position position="156"/>
    </location>
    <ligand>
        <name>ATP</name>
        <dbReference type="ChEBI" id="CHEBI:30616"/>
    </ligand>
</feature>
<evidence type="ECO:0000313" key="14">
    <source>
        <dbReference type="EMBL" id="MDD2169082.1"/>
    </source>
</evidence>
<name>A0A084EVN3_GLAPU</name>
<evidence type="ECO:0000256" key="1">
    <source>
        <dbReference type="ARBA" id="ARBA00005020"/>
    </source>
</evidence>
<feature type="binding site" evidence="13">
    <location>
        <begin position="129"/>
        <end position="137"/>
    </location>
    <ligand>
        <name>ATP</name>
        <dbReference type="ChEBI" id="CHEBI:30616"/>
    </ligand>
</feature>
<organism evidence="14 15">
    <name type="scientific">Glaesserella parasuis</name>
    <name type="common">Haemophilus parasuis</name>
    <dbReference type="NCBI Taxonomy" id="738"/>
    <lineage>
        <taxon>Bacteria</taxon>
        <taxon>Pseudomonadati</taxon>
        <taxon>Pseudomonadota</taxon>
        <taxon>Gammaproteobacteria</taxon>
        <taxon>Pasteurellales</taxon>
        <taxon>Pasteurellaceae</taxon>
        <taxon>Glaesserella</taxon>
    </lineage>
</organism>
<keyword evidence="8 13" id="KW-0547">Nucleotide-binding</keyword>
<comment type="similarity">
    <text evidence="13">Belongs to the ABC1 family. UbiB subfamily.</text>
</comment>
<dbReference type="OrthoDB" id="9795390at2"/>
<evidence type="ECO:0000256" key="13">
    <source>
        <dbReference type="HAMAP-Rule" id="MF_00414"/>
    </source>
</evidence>
<evidence type="ECO:0000256" key="2">
    <source>
        <dbReference type="ARBA" id="ARBA00009670"/>
    </source>
</evidence>
<sequence>MNIKNLRRLYHIIHTFLRYGIDEVIPDIPLTRGIRCGRKSLFWVKNQYPNEPFGVRLRLALQELGPVWIKLGQMLSTRRDLFEPELADQLALLQDSVEAFDGKLARRLIEEALGDKLEKWFDDFDETALASASIAQVHTAKFNQNQPLAGKEVVLKVLRPEIDCVIKDDLALMYRLASWIPRLNKEGRRLRPVEVVREYEKTLLDELDLRKEMANAIRLRNNFENSEMLYVPEMYQDFCHKNVIVMERIYGIPVANIDELKANGTDMKLLAERGVQVFFTQVFRDSFFHADMHPGNIFVNPNHPENPQYIGIDCGIVGTLNQNDKRYLAESFVAFFNRDYRRVALMHVESGWTPSDTDIDAFEEAFREVCEPIFAKPLSEISFGHVLLNLFTVARKFNMEVQPQLVLLQKTLLYIEGLGRQVYPQLDLWQTAKPFLQDWLNEQVGFKAMWRDLKQRAPQFREHFAEFPEAMFQALQQQKQINFRLNEINQSLKAQRNNTGFSRLMILGIAIAGTFWKFETLPLWVSVPLLVIEFRILIWCMSFSNNSYS</sequence>
<evidence type="ECO:0000256" key="12">
    <source>
        <dbReference type="ARBA" id="ARBA00023136"/>
    </source>
</evidence>
<dbReference type="NCBIfam" id="TIGR01982">
    <property type="entry name" value="UbiB"/>
    <property type="match status" value="1"/>
</dbReference>
<keyword evidence="12 13" id="KW-0472">Membrane</keyword>
<dbReference type="InterPro" id="IPR010232">
    <property type="entry name" value="UbiB"/>
</dbReference>
<dbReference type="RefSeq" id="WP_021117822.1">
    <property type="nucleotide sequence ID" value="NZ_CP009237.1"/>
</dbReference>
<keyword evidence="11 13" id="KW-1133">Transmembrane helix</keyword>
<evidence type="ECO:0000256" key="10">
    <source>
        <dbReference type="ARBA" id="ARBA00022840"/>
    </source>
</evidence>
<keyword evidence="10 13" id="KW-0067">ATP-binding</keyword>
<dbReference type="GO" id="GO:0010795">
    <property type="term" value="P:regulation of ubiquinone biosynthetic process"/>
    <property type="evidence" value="ECO:0007669"/>
    <property type="project" value="UniProtKB-UniRule"/>
</dbReference>
<dbReference type="KEGG" id="hpak:JT17_05195"/>
<keyword evidence="3 13" id="KW-1003">Cell membrane</keyword>
<keyword evidence="5 13" id="KW-0808">Transferase</keyword>
<dbReference type="CDD" id="cd13972">
    <property type="entry name" value="UbiB"/>
    <property type="match status" value="1"/>
</dbReference>
<dbReference type="GO" id="GO:0005524">
    <property type="term" value="F:ATP binding"/>
    <property type="evidence" value="ECO:0007669"/>
    <property type="project" value="UniProtKB-KW"/>
</dbReference>
<evidence type="ECO:0000256" key="11">
    <source>
        <dbReference type="ARBA" id="ARBA00022989"/>
    </source>
</evidence>
<dbReference type="InterPro" id="IPR004147">
    <property type="entry name" value="ABC1_dom"/>
</dbReference>
<dbReference type="SUPFAM" id="SSF56112">
    <property type="entry name" value="Protein kinase-like (PK-like)"/>
    <property type="match status" value="1"/>
</dbReference>
<evidence type="ECO:0000256" key="6">
    <source>
        <dbReference type="ARBA" id="ARBA00022688"/>
    </source>
</evidence>
<keyword evidence="7 13" id="KW-0812">Transmembrane</keyword>
<dbReference type="EC" id="2.7.-.-" evidence="13"/>
<evidence type="ECO:0000256" key="7">
    <source>
        <dbReference type="ARBA" id="ARBA00022692"/>
    </source>
</evidence>
<comment type="function">
    <text evidence="13">Is probably a protein kinase regulator of UbiI activity which is involved in aerobic coenzyme Q (ubiquinone) biosynthesis.</text>
</comment>
<accession>A0A084EVN3</accession>
<dbReference type="InterPro" id="IPR011009">
    <property type="entry name" value="Kinase-like_dom_sf"/>
</dbReference>
<dbReference type="HAMAP" id="MF_00414">
    <property type="entry name" value="UbiB"/>
    <property type="match status" value="1"/>
</dbReference>
<dbReference type="GO" id="GO:0004672">
    <property type="term" value="F:protein kinase activity"/>
    <property type="evidence" value="ECO:0007669"/>
    <property type="project" value="UniProtKB-UniRule"/>
</dbReference>
<dbReference type="Pfam" id="PF03109">
    <property type="entry name" value="ABC1"/>
    <property type="match status" value="1"/>
</dbReference>
<evidence type="ECO:0000256" key="5">
    <source>
        <dbReference type="ARBA" id="ARBA00022679"/>
    </source>
</evidence>
<proteinExistence type="inferred from homology"/>
<protein>
    <recommendedName>
        <fullName evidence="13">Probable protein kinase UbiB</fullName>
        <ecNumber evidence="13">2.7.-.-</ecNumber>
    </recommendedName>
    <alternativeName>
        <fullName evidence="13">Ubiquinone biosynthesis protein UbiB</fullName>
    </alternativeName>
</protein>
<gene>
    <name evidence="13 14" type="primary">ubiB</name>
    <name evidence="14" type="ORF">N5925_10990</name>
</gene>
<keyword evidence="4" id="KW-0997">Cell inner membrane</keyword>
<comment type="pathway">
    <text evidence="1 13">Cofactor biosynthesis; ubiquinone biosynthesis [regulation].</text>
</comment>
<dbReference type="PANTHER" id="PTHR10566:SF113">
    <property type="entry name" value="PROTEIN ACTIVITY OF BC1 COMPLEX KINASE 7, CHLOROPLASTIC"/>
    <property type="match status" value="1"/>
</dbReference>
<dbReference type="GO" id="GO:0006744">
    <property type="term" value="P:ubiquinone biosynthetic process"/>
    <property type="evidence" value="ECO:0007669"/>
    <property type="project" value="UniProtKB-UniPathway"/>
</dbReference>
<evidence type="ECO:0000313" key="15">
    <source>
        <dbReference type="Proteomes" id="UP001148834"/>
    </source>
</evidence>
<dbReference type="PANTHER" id="PTHR10566">
    <property type="entry name" value="CHAPERONE-ACTIVITY OF BC1 COMPLEX CABC1 -RELATED"/>
    <property type="match status" value="1"/>
</dbReference>
<dbReference type="GO" id="GO:0005886">
    <property type="term" value="C:plasma membrane"/>
    <property type="evidence" value="ECO:0007669"/>
    <property type="project" value="UniProtKB-UniRule"/>
</dbReference>
<evidence type="ECO:0000256" key="9">
    <source>
        <dbReference type="ARBA" id="ARBA00022777"/>
    </source>
</evidence>
<evidence type="ECO:0000256" key="8">
    <source>
        <dbReference type="ARBA" id="ARBA00022741"/>
    </source>
</evidence>
<dbReference type="NCBIfam" id="NF003404">
    <property type="entry name" value="PRK04750.1"/>
    <property type="match status" value="1"/>
</dbReference>
<dbReference type="EMBL" id="JAODIR010000091">
    <property type="protein sequence ID" value="MDD2169082.1"/>
    <property type="molecule type" value="Genomic_DNA"/>
</dbReference>
<dbReference type="InterPro" id="IPR050154">
    <property type="entry name" value="UbiB_kinase"/>
</dbReference>
<dbReference type="InterPro" id="IPR045308">
    <property type="entry name" value="UbiB_bact"/>
</dbReference>
<evidence type="ECO:0000256" key="3">
    <source>
        <dbReference type="ARBA" id="ARBA00022475"/>
    </source>
</evidence>
<feature type="active site" description="Proton acceptor" evidence="13">
    <location>
        <position position="291"/>
    </location>
</feature>
<comment type="caution">
    <text evidence="14">The sequence shown here is derived from an EMBL/GenBank/DDBJ whole genome shotgun (WGS) entry which is preliminary data.</text>
</comment>